<evidence type="ECO:0000313" key="1">
    <source>
        <dbReference type="EMBL" id="MDE1207243.1"/>
    </source>
</evidence>
<dbReference type="RefSeq" id="WP_274640349.1">
    <property type="nucleotide sequence ID" value="NZ_JAIWJY010000006.1"/>
</dbReference>
<proteinExistence type="predicted"/>
<accession>A0A9X4EPY9</accession>
<comment type="caution">
    <text evidence="1">The sequence shown here is derived from an EMBL/GenBank/DDBJ whole genome shotgun (WGS) entry which is preliminary data.</text>
</comment>
<organism evidence="1 2">
    <name type="scientific">Tenacibaculum larymnensis</name>
    <dbReference type="NCBI Taxonomy" id="2878201"/>
    <lineage>
        <taxon>Bacteria</taxon>
        <taxon>Pseudomonadati</taxon>
        <taxon>Bacteroidota</taxon>
        <taxon>Flavobacteriia</taxon>
        <taxon>Flavobacteriales</taxon>
        <taxon>Flavobacteriaceae</taxon>
        <taxon>Tenacibaculum</taxon>
    </lineage>
</organism>
<reference evidence="1" key="1">
    <citation type="submission" date="2021-09" db="EMBL/GenBank/DDBJ databases">
        <authorList>
            <person name="Smyrli M."/>
        </authorList>
    </citation>
    <scope>NUCLEOTIDE SEQUENCE</scope>
    <source>
        <strain evidence="1">LAR25</strain>
    </source>
</reference>
<evidence type="ECO:0000313" key="2">
    <source>
        <dbReference type="Proteomes" id="UP001149303"/>
    </source>
</evidence>
<dbReference type="AlphaFoldDB" id="A0A9X4EPY9"/>
<gene>
    <name evidence="1" type="ORF">LCI24_10635</name>
</gene>
<dbReference type="EMBL" id="JAIWJY010000006">
    <property type="protein sequence ID" value="MDE1207243.1"/>
    <property type="molecule type" value="Genomic_DNA"/>
</dbReference>
<dbReference type="Proteomes" id="UP001149303">
    <property type="component" value="Unassembled WGS sequence"/>
</dbReference>
<protein>
    <submittedName>
        <fullName evidence="1">Uncharacterized protein</fullName>
    </submittedName>
</protein>
<sequence length="67" mass="7151">MKKSILNLGKPLNKTEQKVILGGLDKFKCLVNYGDPRCCTAEECGNTGGIWCPSCGGYGTSNNCACF</sequence>
<keyword evidence="2" id="KW-1185">Reference proteome</keyword>
<name>A0A9X4EPY9_9FLAO</name>